<dbReference type="Pfam" id="PF12626">
    <property type="entry name" value="PolyA_pol_arg_C"/>
    <property type="match status" value="1"/>
</dbReference>
<evidence type="ECO:0000256" key="6">
    <source>
        <dbReference type="ARBA" id="ARBA00023163"/>
    </source>
</evidence>
<feature type="domain" description="Poly A polymerase head" evidence="10">
    <location>
        <begin position="48"/>
        <end position="178"/>
    </location>
</feature>
<comment type="catalytic activity">
    <reaction evidence="7">
        <text>RNA(n) + ATP = RNA(n)-3'-adenine ribonucleotide + diphosphate</text>
        <dbReference type="Rhea" id="RHEA:11332"/>
        <dbReference type="Rhea" id="RHEA-COMP:14527"/>
        <dbReference type="Rhea" id="RHEA-COMP:17347"/>
        <dbReference type="ChEBI" id="CHEBI:30616"/>
        <dbReference type="ChEBI" id="CHEBI:33019"/>
        <dbReference type="ChEBI" id="CHEBI:140395"/>
        <dbReference type="ChEBI" id="CHEBI:173115"/>
        <dbReference type="EC" id="2.7.7.19"/>
    </reaction>
</comment>
<evidence type="ECO:0000256" key="7">
    <source>
        <dbReference type="HAMAP-Rule" id="MF_00957"/>
    </source>
</evidence>
<feature type="active site" evidence="7">
    <location>
        <position position="147"/>
    </location>
</feature>
<evidence type="ECO:0000256" key="3">
    <source>
        <dbReference type="ARBA" id="ARBA00022741"/>
    </source>
</evidence>
<dbReference type="CDD" id="cd05398">
    <property type="entry name" value="NT_ClassII-CCAase"/>
    <property type="match status" value="1"/>
</dbReference>
<feature type="region of interest" description="Disordered" evidence="9">
    <location>
        <begin position="429"/>
        <end position="452"/>
    </location>
</feature>
<evidence type="ECO:0000259" key="11">
    <source>
        <dbReference type="Pfam" id="PF12626"/>
    </source>
</evidence>
<dbReference type="GO" id="GO:0003723">
    <property type="term" value="F:RNA binding"/>
    <property type="evidence" value="ECO:0007669"/>
    <property type="project" value="UniProtKB-UniRule"/>
</dbReference>
<dbReference type="InterPro" id="IPR002646">
    <property type="entry name" value="PolA_pol_head_dom"/>
</dbReference>
<evidence type="ECO:0000256" key="9">
    <source>
        <dbReference type="SAM" id="MobiDB-lite"/>
    </source>
</evidence>
<evidence type="ECO:0000256" key="5">
    <source>
        <dbReference type="ARBA" id="ARBA00022884"/>
    </source>
</evidence>
<dbReference type="GO" id="GO:0005524">
    <property type="term" value="F:ATP binding"/>
    <property type="evidence" value="ECO:0007669"/>
    <property type="project" value="UniProtKB-UniRule"/>
</dbReference>
<dbReference type="SUPFAM" id="SSF81301">
    <property type="entry name" value="Nucleotidyltransferase"/>
    <property type="match status" value="1"/>
</dbReference>
<dbReference type="GO" id="GO:0006397">
    <property type="term" value="P:mRNA processing"/>
    <property type="evidence" value="ECO:0007669"/>
    <property type="project" value="UniProtKB-KW"/>
</dbReference>
<reference evidence="14" key="1">
    <citation type="submission" date="2017-02" db="EMBL/GenBank/DDBJ databases">
        <authorList>
            <person name="Varghese N."/>
            <person name="Submissions S."/>
        </authorList>
    </citation>
    <scope>NUCLEOTIDE SEQUENCE [LARGE SCALE GENOMIC DNA]</scope>
    <source>
        <strain evidence="14">DSM 22720</strain>
    </source>
</reference>
<dbReference type="EMBL" id="FUXU01000002">
    <property type="protein sequence ID" value="SKA45177.1"/>
    <property type="molecule type" value="Genomic_DNA"/>
</dbReference>
<sequence>MNRDNKTRDINDLKLEVFPRQEHGISRKDISENALKVLYRLNKAGYEAYLVGGGVRDLLLNTQPKDFDIATNATPEDVRKLFRNCRLVGRRFRLAHILFGRDVIEVATFRGHHGGEKGEKFASQSNDGMLLRDNVYGTIDEDAERRDFTVNALYYNIDDFSVRDYAGGMEDLENGVIRLIGDPETRYREDPVRMLRAVRFAAKLNMKINDATAAPVPGLAHLLRDIPAARLFEESLKLLQSGHGLDTYQMLRDYNLFAPLFPILEEHFTEDRSSKCEQMLELVLRSTDERMAKDQRINPAFMFAAMLWYPLETRAEEISFESGLSYYDAFMVAANDILDEQVKSIAIPRRFTAMIRDIWQLQLRLSRRSGTRAYKLLEQPKFRAAFDFLEMRGQVEGGSLEELANWWDTFQKSERDVRHNMVQVLNKASNNKKMRRRKSKPRRKKPQSKQDS</sequence>
<dbReference type="Pfam" id="PF01743">
    <property type="entry name" value="PolyA_pol"/>
    <property type="match status" value="1"/>
</dbReference>
<dbReference type="Pfam" id="PF12627">
    <property type="entry name" value="PolyA_pol_RNAbd"/>
    <property type="match status" value="1"/>
</dbReference>
<dbReference type="GO" id="GO:0043633">
    <property type="term" value="P:polyadenylation-dependent RNA catabolic process"/>
    <property type="evidence" value="ECO:0007669"/>
    <property type="project" value="InterPro"/>
</dbReference>
<keyword evidence="2 7" id="KW-0808">Transferase</keyword>
<dbReference type="InterPro" id="IPR010206">
    <property type="entry name" value="PolA_pol_I"/>
</dbReference>
<accession>A0A1T4TXI0</accession>
<dbReference type="Gene3D" id="1.10.3090.10">
    <property type="entry name" value="cca-adding enzyme, domain 2"/>
    <property type="match status" value="1"/>
</dbReference>
<proteinExistence type="inferred from homology"/>
<keyword evidence="5 7" id="KW-0694">RNA-binding</keyword>
<dbReference type="SUPFAM" id="SSF81891">
    <property type="entry name" value="Poly A polymerase C-terminal region-like"/>
    <property type="match status" value="1"/>
</dbReference>
<name>A0A1T4TXI0_9GAMM</name>
<dbReference type="EC" id="2.7.7.19" evidence="7"/>
<keyword evidence="3 7" id="KW-0547">Nucleotide-binding</keyword>
<evidence type="ECO:0000313" key="14">
    <source>
        <dbReference type="Proteomes" id="UP000190162"/>
    </source>
</evidence>
<dbReference type="AlphaFoldDB" id="A0A1T4TXI0"/>
<evidence type="ECO:0000313" key="13">
    <source>
        <dbReference type="EMBL" id="SKA45177.1"/>
    </source>
</evidence>
<evidence type="ECO:0000259" key="10">
    <source>
        <dbReference type="Pfam" id="PF01743"/>
    </source>
</evidence>
<dbReference type="Proteomes" id="UP000190162">
    <property type="component" value="Unassembled WGS sequence"/>
</dbReference>
<evidence type="ECO:0000256" key="8">
    <source>
        <dbReference type="RuleBase" id="RU003953"/>
    </source>
</evidence>
<keyword evidence="4 7" id="KW-0067">ATP-binding</keyword>
<dbReference type="Gene3D" id="3.30.460.10">
    <property type="entry name" value="Beta Polymerase, domain 2"/>
    <property type="match status" value="1"/>
</dbReference>
<feature type="domain" description="tRNA nucleotidyltransferase/poly(A) polymerase RNA and SrmB- binding" evidence="12">
    <location>
        <begin position="205"/>
        <end position="266"/>
    </location>
</feature>
<feature type="compositionally biased region" description="Basic residues" evidence="9">
    <location>
        <begin position="430"/>
        <end position="452"/>
    </location>
</feature>
<evidence type="ECO:0000256" key="4">
    <source>
        <dbReference type="ARBA" id="ARBA00022840"/>
    </source>
</evidence>
<feature type="domain" description="Polymerase A arginine-rich C-terminal" evidence="11">
    <location>
        <begin position="323"/>
        <end position="441"/>
    </location>
</feature>
<dbReference type="InterPro" id="IPR025866">
    <property type="entry name" value="PolyA_pol_arg_C_dom"/>
</dbReference>
<dbReference type="InterPro" id="IPR043519">
    <property type="entry name" value="NT_sf"/>
</dbReference>
<dbReference type="InterPro" id="IPR032828">
    <property type="entry name" value="PolyA_RNA-bd"/>
</dbReference>
<organism evidence="13 14">
    <name type="scientific">Enterovibrio nigricans DSM 22720</name>
    <dbReference type="NCBI Taxonomy" id="1121868"/>
    <lineage>
        <taxon>Bacteria</taxon>
        <taxon>Pseudomonadati</taxon>
        <taxon>Pseudomonadota</taxon>
        <taxon>Gammaproteobacteria</taxon>
        <taxon>Vibrionales</taxon>
        <taxon>Vibrionaceae</taxon>
        <taxon>Enterovibrio</taxon>
    </lineage>
</organism>
<feature type="active site" evidence="7">
    <location>
        <position position="68"/>
    </location>
</feature>
<dbReference type="InterPro" id="IPR052191">
    <property type="entry name" value="tRNA_ntf/polyA_polymerase_I"/>
</dbReference>
<protein>
    <recommendedName>
        <fullName evidence="7">Poly(A) polymerase I</fullName>
        <shortName evidence="7">PAP I</shortName>
        <ecNumber evidence="7">2.7.7.19</ecNumber>
    </recommendedName>
</protein>
<dbReference type="GO" id="GO:1990817">
    <property type="term" value="F:poly(A) RNA polymerase activity"/>
    <property type="evidence" value="ECO:0007669"/>
    <property type="project" value="UniProtKB-UniRule"/>
</dbReference>
<feature type="active site" evidence="7">
    <location>
        <position position="66"/>
    </location>
</feature>
<dbReference type="HAMAP" id="MF_00957">
    <property type="entry name" value="PolyA_pol"/>
    <property type="match status" value="1"/>
</dbReference>
<comment type="function">
    <text evidence="7">Adds poly(A) tail to the 3' end of many RNAs, which usually targets these RNAs for decay. Plays a significant role in the global control of gene expression, through influencing the rate of transcript degradation, and in the general RNA quality control.</text>
</comment>
<dbReference type="PANTHER" id="PTHR43051:SF1">
    <property type="entry name" value="POLYNUCLEOTIDE ADENYLYLTRANSFERASE FAMILY PROTEIN"/>
    <property type="match status" value="1"/>
</dbReference>
<dbReference type="PANTHER" id="PTHR43051">
    <property type="entry name" value="POLYNUCLEOTIDE ADENYLYLTRANSFERASE FAMILY PROTEIN"/>
    <property type="match status" value="1"/>
</dbReference>
<keyword evidence="1 7" id="KW-0507">mRNA processing</keyword>
<dbReference type="NCBIfam" id="TIGR01942">
    <property type="entry name" value="pcnB"/>
    <property type="match status" value="1"/>
</dbReference>
<dbReference type="FunFam" id="3.30.460.10:FF:000035">
    <property type="entry name" value="Poly(A) polymerase I"/>
    <property type="match status" value="1"/>
</dbReference>
<evidence type="ECO:0000256" key="2">
    <source>
        <dbReference type="ARBA" id="ARBA00022679"/>
    </source>
</evidence>
<comment type="similarity">
    <text evidence="7 8">Belongs to the tRNA nucleotidyltransferase/poly(A) polymerase family.</text>
</comment>
<evidence type="ECO:0000259" key="12">
    <source>
        <dbReference type="Pfam" id="PF12627"/>
    </source>
</evidence>
<keyword evidence="14" id="KW-1185">Reference proteome</keyword>
<evidence type="ECO:0000256" key="1">
    <source>
        <dbReference type="ARBA" id="ARBA00022664"/>
    </source>
</evidence>
<gene>
    <name evidence="7" type="primary">pcnB</name>
    <name evidence="13" type="ORF">SAMN02745132_00309</name>
</gene>
<keyword evidence="6 7" id="KW-0804">Transcription</keyword>